<keyword evidence="1" id="KW-1133">Transmembrane helix</keyword>
<name>A0A8X7XVH4_POPTO</name>
<reference evidence="2" key="1">
    <citation type="journal article" date="2020" name="bioRxiv">
        <title>Hybrid origin of Populus tomentosa Carr. identified through genome sequencing and phylogenomic analysis.</title>
        <authorList>
            <person name="An X."/>
            <person name="Gao K."/>
            <person name="Chen Z."/>
            <person name="Li J."/>
            <person name="Yang X."/>
            <person name="Yang X."/>
            <person name="Zhou J."/>
            <person name="Guo T."/>
            <person name="Zhao T."/>
            <person name="Huang S."/>
            <person name="Miao D."/>
            <person name="Khan W.U."/>
            <person name="Rao P."/>
            <person name="Ye M."/>
            <person name="Lei B."/>
            <person name="Liao W."/>
            <person name="Wang J."/>
            <person name="Ji L."/>
            <person name="Li Y."/>
            <person name="Guo B."/>
            <person name="Mustafa N.S."/>
            <person name="Li S."/>
            <person name="Yun Q."/>
            <person name="Keller S.R."/>
            <person name="Mao J."/>
            <person name="Zhang R."/>
            <person name="Strauss S.H."/>
        </authorList>
    </citation>
    <scope>NUCLEOTIDE SEQUENCE</scope>
    <source>
        <strain evidence="2">GM15</strain>
        <tissue evidence="2">Leaf</tissue>
    </source>
</reference>
<evidence type="ECO:0000256" key="1">
    <source>
        <dbReference type="SAM" id="Phobius"/>
    </source>
</evidence>
<organism evidence="2 3">
    <name type="scientific">Populus tomentosa</name>
    <name type="common">Chinese white poplar</name>
    <dbReference type="NCBI Taxonomy" id="118781"/>
    <lineage>
        <taxon>Eukaryota</taxon>
        <taxon>Viridiplantae</taxon>
        <taxon>Streptophyta</taxon>
        <taxon>Embryophyta</taxon>
        <taxon>Tracheophyta</taxon>
        <taxon>Spermatophyta</taxon>
        <taxon>Magnoliopsida</taxon>
        <taxon>eudicotyledons</taxon>
        <taxon>Gunneridae</taxon>
        <taxon>Pentapetalae</taxon>
        <taxon>rosids</taxon>
        <taxon>fabids</taxon>
        <taxon>Malpighiales</taxon>
        <taxon>Salicaceae</taxon>
        <taxon>Saliceae</taxon>
        <taxon>Populus</taxon>
    </lineage>
</organism>
<gene>
    <name evidence="2" type="ORF">POTOM_056909</name>
</gene>
<sequence>MNQEIRLPSTAKICDVISKGDWNWPNAWSDTKCSGCYLWCCLSHFLLMILYFGNLLLKEFSFEEAYWSRLVKEGSGLVSHLEKAICYSKTGRLVNPKCVFCKGAIEDRDHFLSRNEELLTRQRGQQVYPISKQPGILAGDPPRCLGTRTIQHYRDNPNLLFHSASYLLWPLRPSGLHSTFISVTTVGDKCYANFSDCIMHNLLFAITVSIFIQHDPEENVER</sequence>
<proteinExistence type="predicted"/>
<dbReference type="EMBL" id="JAAWWB010000036">
    <property type="protein sequence ID" value="KAG6739316.1"/>
    <property type="molecule type" value="Genomic_DNA"/>
</dbReference>
<dbReference type="Proteomes" id="UP000886885">
    <property type="component" value="Chromosome 18D"/>
</dbReference>
<keyword evidence="1" id="KW-0472">Membrane</keyword>
<dbReference type="AlphaFoldDB" id="A0A8X7XVH4"/>
<comment type="caution">
    <text evidence="2">The sequence shown here is derived from an EMBL/GenBank/DDBJ whole genome shotgun (WGS) entry which is preliminary data.</text>
</comment>
<evidence type="ECO:0000313" key="2">
    <source>
        <dbReference type="EMBL" id="KAG6739316.1"/>
    </source>
</evidence>
<evidence type="ECO:0000313" key="3">
    <source>
        <dbReference type="Proteomes" id="UP000886885"/>
    </source>
</evidence>
<feature type="transmembrane region" description="Helical" evidence="1">
    <location>
        <begin position="36"/>
        <end position="57"/>
    </location>
</feature>
<accession>A0A8X7XVH4</accession>
<protein>
    <submittedName>
        <fullName evidence="2">Uncharacterized protein</fullName>
    </submittedName>
</protein>
<keyword evidence="1" id="KW-0812">Transmembrane</keyword>
<keyword evidence="3" id="KW-1185">Reference proteome</keyword>